<feature type="region of interest" description="Disordered" evidence="1">
    <location>
        <begin position="374"/>
        <end position="411"/>
    </location>
</feature>
<feature type="region of interest" description="Disordered" evidence="1">
    <location>
        <begin position="457"/>
        <end position="512"/>
    </location>
</feature>
<name>A0A9C6UA31_FRAOC</name>
<reference evidence="4" key="1">
    <citation type="submission" date="2025-08" db="UniProtKB">
        <authorList>
            <consortium name="RefSeq"/>
        </authorList>
    </citation>
    <scope>IDENTIFICATION</scope>
    <source>
        <tissue evidence="4">Whole organism</tissue>
    </source>
</reference>
<keyword evidence="2" id="KW-0812">Transmembrane</keyword>
<sequence>MSSAMDSLMSTVDTITSADSDAPCTACTSPVETPVGFVAKSPPSSPKDGKLASSGVTTTSAALALPPGPPGSHPSSSPPGTTSSLLTTSSSKHLVQSSPTNTASSLKTRSLDGLLLGPAPVQGAPHHRGLDATSTTTTVSDVSSGRGGRGSTSDENAFLFLGCVQALLGILMVVFGVLAMLHRASMASVGAGVWGGAISFVSGVAGVIAGLRSCYSSSVRGGSGSGRPPIAPTVFMALSLVALAVSNLVLVLAAIGLVRDARTPDIQLLREEEDAEEEEPRSSPGSSHWERVLASCGLLLAAGLQLLAAIASGYRCYRLVCPCAARTSRKHSPLYNQRSSGGSPDSLHSVSGLYSSGSKERLVSRWLTRQVPNGPLYTGSPTPSGLLLFSTQPPPPAGRDGRTPGFTAISPGHHAQTVYTLTQPPSPGPPFMATGVPTYPGGMSYYPHYMGPVVGPVGHPRARYHQHHRQHRQQHQVPTLPSDERLRRERRHRGEKDADKPRAKPKPKAVTEADVARTYTGLDRRIAEEFIMAMDSRQAAGVRDAAEAARVD</sequence>
<dbReference type="RefSeq" id="XP_052126367.1">
    <property type="nucleotide sequence ID" value="XM_052270407.1"/>
</dbReference>
<feature type="transmembrane region" description="Helical" evidence="2">
    <location>
        <begin position="292"/>
        <end position="314"/>
    </location>
</feature>
<dbReference type="PANTHER" id="PTHR23320:SF171">
    <property type="entry name" value="AGAP000247-PA"/>
    <property type="match status" value="1"/>
</dbReference>
<keyword evidence="2" id="KW-0472">Membrane</keyword>
<evidence type="ECO:0000256" key="1">
    <source>
        <dbReference type="SAM" id="MobiDB-lite"/>
    </source>
</evidence>
<dbReference type="KEGG" id="foc:113211618"/>
<feature type="transmembrane region" description="Helical" evidence="2">
    <location>
        <begin position="158"/>
        <end position="181"/>
    </location>
</feature>
<dbReference type="Proteomes" id="UP000504606">
    <property type="component" value="Unplaced"/>
</dbReference>
<dbReference type="OrthoDB" id="7733275at2759"/>
<gene>
    <name evidence="4" type="primary">LOC113211618</name>
</gene>
<feature type="compositionally biased region" description="Low complexity" evidence="1">
    <location>
        <begin position="73"/>
        <end position="91"/>
    </location>
</feature>
<evidence type="ECO:0000313" key="4">
    <source>
        <dbReference type="RefSeq" id="XP_052126367.1"/>
    </source>
</evidence>
<organism evidence="3 4">
    <name type="scientific">Frankliniella occidentalis</name>
    <name type="common">Western flower thrips</name>
    <name type="synonym">Euthrips occidentalis</name>
    <dbReference type="NCBI Taxonomy" id="133901"/>
    <lineage>
        <taxon>Eukaryota</taxon>
        <taxon>Metazoa</taxon>
        <taxon>Ecdysozoa</taxon>
        <taxon>Arthropoda</taxon>
        <taxon>Hexapoda</taxon>
        <taxon>Insecta</taxon>
        <taxon>Pterygota</taxon>
        <taxon>Neoptera</taxon>
        <taxon>Paraneoptera</taxon>
        <taxon>Thysanoptera</taxon>
        <taxon>Terebrantia</taxon>
        <taxon>Thripoidea</taxon>
        <taxon>Thripidae</taxon>
        <taxon>Frankliniella</taxon>
    </lineage>
</organism>
<dbReference type="AlphaFoldDB" id="A0A9C6UA31"/>
<feature type="transmembrane region" description="Helical" evidence="2">
    <location>
        <begin position="233"/>
        <end position="258"/>
    </location>
</feature>
<dbReference type="InterPro" id="IPR030417">
    <property type="entry name" value="MS4A"/>
</dbReference>
<accession>A0A9C6UA31</accession>
<feature type="compositionally biased region" description="Basic and acidic residues" evidence="1">
    <location>
        <begin position="482"/>
        <end position="502"/>
    </location>
</feature>
<feature type="transmembrane region" description="Helical" evidence="2">
    <location>
        <begin position="193"/>
        <end position="213"/>
    </location>
</feature>
<evidence type="ECO:0000256" key="2">
    <source>
        <dbReference type="SAM" id="Phobius"/>
    </source>
</evidence>
<dbReference type="PANTHER" id="PTHR23320">
    <property type="entry name" value="MEMBRANE-SPANNING 4-DOMAINS SUBFAMILY A MS4A -RELATED"/>
    <property type="match status" value="1"/>
</dbReference>
<proteinExistence type="predicted"/>
<keyword evidence="2" id="KW-1133">Transmembrane helix</keyword>
<feature type="compositionally biased region" description="Low complexity" evidence="1">
    <location>
        <begin position="133"/>
        <end position="144"/>
    </location>
</feature>
<feature type="compositionally biased region" description="Polar residues" evidence="1">
    <location>
        <begin position="92"/>
        <end position="108"/>
    </location>
</feature>
<feature type="compositionally biased region" description="Basic residues" evidence="1">
    <location>
        <begin position="460"/>
        <end position="474"/>
    </location>
</feature>
<evidence type="ECO:0000313" key="3">
    <source>
        <dbReference type="Proteomes" id="UP000504606"/>
    </source>
</evidence>
<protein>
    <submittedName>
        <fullName evidence="4">Uncharacterized protein LOC113211618 isoform X1</fullName>
    </submittedName>
</protein>
<keyword evidence="3" id="KW-1185">Reference proteome</keyword>
<dbReference type="GeneID" id="113211618"/>
<feature type="region of interest" description="Disordered" evidence="1">
    <location>
        <begin position="18"/>
        <end position="152"/>
    </location>
</feature>